<evidence type="ECO:0008006" key="3">
    <source>
        <dbReference type="Google" id="ProtNLM"/>
    </source>
</evidence>
<reference evidence="1 2" key="1">
    <citation type="submission" date="2020-07" db="EMBL/GenBank/DDBJ databases">
        <title>Sequencing the genomes of 1000 actinobacteria strains.</title>
        <authorList>
            <person name="Klenk H.-P."/>
        </authorList>
    </citation>
    <scope>NUCLEOTIDE SEQUENCE [LARGE SCALE GENOMIC DNA]</scope>
    <source>
        <strain evidence="1 2">DSM 21350</strain>
    </source>
</reference>
<dbReference type="Gene3D" id="3.40.50.620">
    <property type="entry name" value="HUPs"/>
    <property type="match status" value="1"/>
</dbReference>
<sequence length="145" mass="16113">MLEERTLRILVVSDHAEPTPELREAIRHRAAAGGVQFRLIVLNPARAELHLLHPERHDKATEAEQTLRAALPQLEQAAGAPVIGSVSVRHDPMDAIEETIYSEPVDEIMLAIPAHHVSTWLHQDLPHRLRHFDLPVTVVGAAPTD</sequence>
<name>A0A7Y9E7X4_9ACTN</name>
<organism evidence="1 2">
    <name type="scientific">Nocardioides panaciterrulae</name>
    <dbReference type="NCBI Taxonomy" id="661492"/>
    <lineage>
        <taxon>Bacteria</taxon>
        <taxon>Bacillati</taxon>
        <taxon>Actinomycetota</taxon>
        <taxon>Actinomycetes</taxon>
        <taxon>Propionibacteriales</taxon>
        <taxon>Nocardioidaceae</taxon>
        <taxon>Nocardioides</taxon>
    </lineage>
</organism>
<dbReference type="AlphaFoldDB" id="A0A7Y9E7X4"/>
<dbReference type="SUPFAM" id="SSF52402">
    <property type="entry name" value="Adenine nucleotide alpha hydrolases-like"/>
    <property type="match status" value="1"/>
</dbReference>
<gene>
    <name evidence="1" type="ORF">BJZ21_002710</name>
</gene>
<evidence type="ECO:0000313" key="1">
    <source>
        <dbReference type="EMBL" id="NYD42627.1"/>
    </source>
</evidence>
<dbReference type="EMBL" id="JACCBG010000001">
    <property type="protein sequence ID" value="NYD42627.1"/>
    <property type="molecule type" value="Genomic_DNA"/>
</dbReference>
<dbReference type="RefSeq" id="WP_179664246.1">
    <property type="nucleotide sequence ID" value="NZ_JACCBG010000001.1"/>
</dbReference>
<evidence type="ECO:0000313" key="2">
    <source>
        <dbReference type="Proteomes" id="UP000535511"/>
    </source>
</evidence>
<comment type="caution">
    <text evidence="1">The sequence shown here is derived from an EMBL/GenBank/DDBJ whole genome shotgun (WGS) entry which is preliminary data.</text>
</comment>
<proteinExistence type="predicted"/>
<dbReference type="InterPro" id="IPR014729">
    <property type="entry name" value="Rossmann-like_a/b/a_fold"/>
</dbReference>
<dbReference type="Proteomes" id="UP000535511">
    <property type="component" value="Unassembled WGS sequence"/>
</dbReference>
<accession>A0A7Y9E7X4</accession>
<keyword evidence="2" id="KW-1185">Reference proteome</keyword>
<protein>
    <recommendedName>
        <fullName evidence="3">Universal stress protein</fullName>
    </recommendedName>
</protein>